<dbReference type="EMBL" id="QGLP01000005">
    <property type="protein sequence ID" value="PXZ04748.1"/>
    <property type="molecule type" value="Genomic_DNA"/>
</dbReference>
<dbReference type="RefSeq" id="WP_110424003.1">
    <property type="nucleotide sequence ID" value="NZ_QGLP01000005.1"/>
</dbReference>
<feature type="transmembrane region" description="Helical" evidence="1">
    <location>
        <begin position="129"/>
        <end position="148"/>
    </location>
</feature>
<accession>A0A2V4EJL2</accession>
<keyword evidence="1" id="KW-0472">Membrane</keyword>
<reference evidence="2 3" key="1">
    <citation type="submission" date="2018-05" db="EMBL/GenBank/DDBJ databases">
        <title>Reference genomes for bee gut microbiota database.</title>
        <authorList>
            <person name="Ellegaard K.M."/>
        </authorList>
    </citation>
    <scope>NUCLEOTIDE SEQUENCE [LARGE SCALE GENOMIC DNA]</scope>
    <source>
        <strain evidence="2 3">ESL0177</strain>
    </source>
</reference>
<comment type="caution">
    <text evidence="2">The sequence shown here is derived from an EMBL/GenBank/DDBJ whole genome shotgun (WGS) entry which is preliminary data.</text>
</comment>
<evidence type="ECO:0000313" key="2">
    <source>
        <dbReference type="EMBL" id="PXZ04748.1"/>
    </source>
</evidence>
<name>A0A2V4EJL2_9GAMM</name>
<keyword evidence="1" id="KW-1133">Transmembrane helix</keyword>
<proteinExistence type="predicted"/>
<organism evidence="2 3">
    <name type="scientific">Gilliamella apicola</name>
    <dbReference type="NCBI Taxonomy" id="1196095"/>
    <lineage>
        <taxon>Bacteria</taxon>
        <taxon>Pseudomonadati</taxon>
        <taxon>Pseudomonadota</taxon>
        <taxon>Gammaproteobacteria</taxon>
        <taxon>Orbales</taxon>
        <taxon>Orbaceae</taxon>
        <taxon>Gilliamella</taxon>
    </lineage>
</organism>
<dbReference type="Proteomes" id="UP000247483">
    <property type="component" value="Unassembled WGS sequence"/>
</dbReference>
<sequence>MNKIIIKFFRTKVTHFNIKRINSMRNISVPVNKSAMERLDFNDCVDGDLIELTLDEDNFASLLESKVINQLNNELNINIDDYEDEKIIDLDKLITAKNIIQISIISNNNEVLIQLLTQVDHAIKYKTGLFFYFFCRLIGVIYLLYLASNFI</sequence>
<gene>
    <name evidence="2" type="ORF">DKK79_10425</name>
</gene>
<protein>
    <submittedName>
        <fullName evidence="2">Uncharacterized protein</fullName>
    </submittedName>
</protein>
<keyword evidence="1" id="KW-0812">Transmembrane</keyword>
<dbReference type="AlphaFoldDB" id="A0A2V4EJL2"/>
<evidence type="ECO:0000313" key="3">
    <source>
        <dbReference type="Proteomes" id="UP000247483"/>
    </source>
</evidence>
<evidence type="ECO:0000256" key="1">
    <source>
        <dbReference type="SAM" id="Phobius"/>
    </source>
</evidence>